<protein>
    <recommendedName>
        <fullName evidence="1">HD/PDEase domain-containing protein</fullName>
    </recommendedName>
</protein>
<accession>A0ABV2IXG6</accession>
<dbReference type="InterPro" id="IPR003607">
    <property type="entry name" value="HD/PDEase_dom"/>
</dbReference>
<dbReference type="SUPFAM" id="SSF109604">
    <property type="entry name" value="HD-domain/PDEase-like"/>
    <property type="match status" value="1"/>
</dbReference>
<evidence type="ECO:0000259" key="1">
    <source>
        <dbReference type="SMART" id="SM00471"/>
    </source>
</evidence>
<keyword evidence="3" id="KW-1185">Reference proteome</keyword>
<evidence type="ECO:0000313" key="2">
    <source>
        <dbReference type="EMBL" id="MET3613176.1"/>
    </source>
</evidence>
<proteinExistence type="predicted"/>
<name>A0ABV2IXG6_9HYPH</name>
<sequence>MSSLADAFKPHEKLAAQLIPHACGTDDGSHDIAHILRVFRNALRIHAEEGGNGAVLAAAVLLHDCVSVEKNSPLRAQASRLAAEKASGILAGLGWQADDVAAVAHAITTHSFSAGITPETIEAKILQDADRLDAIGAIGVARCFYIGGRMNSGLHDVADPRAETRELDDKRFAIDHFPIKLFKLAEGFQTLTGRRMAAERHDRLVAFYNDFLEEIA</sequence>
<dbReference type="SMART" id="SM00471">
    <property type="entry name" value="HDc"/>
    <property type="match status" value="1"/>
</dbReference>
<dbReference type="EMBL" id="JBEPMB010000001">
    <property type="protein sequence ID" value="MET3613176.1"/>
    <property type="molecule type" value="Genomic_DNA"/>
</dbReference>
<dbReference type="Pfam" id="PF01966">
    <property type="entry name" value="HD"/>
    <property type="match status" value="1"/>
</dbReference>
<dbReference type="PANTHER" id="PTHR33594">
    <property type="entry name" value="SUPERFAMILY HYDROLASE, PUTATIVE (AFU_ORTHOLOGUE AFUA_1G03035)-RELATED"/>
    <property type="match status" value="1"/>
</dbReference>
<dbReference type="RefSeq" id="WP_354555663.1">
    <property type="nucleotide sequence ID" value="NZ_JBEPMB010000001.1"/>
</dbReference>
<comment type="caution">
    <text evidence="2">The sequence shown here is derived from an EMBL/GenBank/DDBJ whole genome shotgun (WGS) entry which is preliminary data.</text>
</comment>
<dbReference type="InterPro" id="IPR006674">
    <property type="entry name" value="HD_domain"/>
</dbReference>
<dbReference type="PANTHER" id="PTHR33594:SF1">
    <property type="entry name" value="HD_PDEASE DOMAIN-CONTAINING PROTEIN"/>
    <property type="match status" value="1"/>
</dbReference>
<feature type="domain" description="HD/PDEase" evidence="1">
    <location>
        <begin position="27"/>
        <end position="144"/>
    </location>
</feature>
<gene>
    <name evidence="2" type="ORF">ABID16_001481</name>
</gene>
<dbReference type="Gene3D" id="1.10.3210.50">
    <property type="match status" value="1"/>
</dbReference>
<dbReference type="Proteomes" id="UP001549047">
    <property type="component" value="Unassembled WGS sequence"/>
</dbReference>
<reference evidence="2 3" key="1">
    <citation type="submission" date="2024-06" db="EMBL/GenBank/DDBJ databases">
        <title>Genomic Encyclopedia of Type Strains, Phase IV (KMG-IV): sequencing the most valuable type-strain genomes for metagenomic binning, comparative biology and taxonomic classification.</title>
        <authorList>
            <person name="Goeker M."/>
        </authorList>
    </citation>
    <scope>NUCLEOTIDE SEQUENCE [LARGE SCALE GENOMIC DNA]</scope>
    <source>
        <strain evidence="2 3">DSM 29780</strain>
    </source>
</reference>
<organism evidence="2 3">
    <name type="scientific">Rhizobium aquaticum</name>
    <dbReference type="NCBI Taxonomy" id="1549636"/>
    <lineage>
        <taxon>Bacteria</taxon>
        <taxon>Pseudomonadati</taxon>
        <taxon>Pseudomonadota</taxon>
        <taxon>Alphaproteobacteria</taxon>
        <taxon>Hyphomicrobiales</taxon>
        <taxon>Rhizobiaceae</taxon>
        <taxon>Rhizobium/Agrobacterium group</taxon>
        <taxon>Rhizobium</taxon>
    </lineage>
</organism>
<evidence type="ECO:0000313" key="3">
    <source>
        <dbReference type="Proteomes" id="UP001549047"/>
    </source>
</evidence>
<dbReference type="CDD" id="cd00077">
    <property type="entry name" value="HDc"/>
    <property type="match status" value="1"/>
</dbReference>